<feature type="region of interest" description="Disordered" evidence="1">
    <location>
        <begin position="1324"/>
        <end position="1349"/>
    </location>
</feature>
<evidence type="ECO:0000313" key="4">
    <source>
        <dbReference type="EMBL" id="RMV35793.1"/>
    </source>
</evidence>
<feature type="region of interest" description="Disordered" evidence="1">
    <location>
        <begin position="673"/>
        <end position="913"/>
    </location>
</feature>
<proteinExistence type="predicted"/>
<dbReference type="Pfam" id="PF18974">
    <property type="entry name" value="DUF5710"/>
    <property type="match status" value="1"/>
</dbReference>
<dbReference type="InterPro" id="IPR043764">
    <property type="entry name" value="DUF5710"/>
</dbReference>
<evidence type="ECO:0000256" key="1">
    <source>
        <dbReference type="SAM" id="MobiDB-lite"/>
    </source>
</evidence>
<evidence type="ECO:0000259" key="3">
    <source>
        <dbReference type="Pfam" id="PF18974"/>
    </source>
</evidence>
<dbReference type="Proteomes" id="UP000271631">
    <property type="component" value="Unassembled WGS sequence"/>
</dbReference>
<feature type="compositionally biased region" description="Polar residues" evidence="1">
    <location>
        <begin position="708"/>
        <end position="738"/>
    </location>
</feature>
<feature type="compositionally biased region" description="Low complexity" evidence="1">
    <location>
        <begin position="809"/>
        <end position="820"/>
    </location>
</feature>
<dbReference type="Pfam" id="PF18821">
    <property type="entry name" value="LPD7"/>
    <property type="match status" value="1"/>
</dbReference>
<protein>
    <recommendedName>
        <fullName evidence="6">DNA primase TraC</fullName>
    </recommendedName>
</protein>
<feature type="region of interest" description="Disordered" evidence="1">
    <location>
        <begin position="589"/>
        <end position="611"/>
    </location>
</feature>
<dbReference type="InterPro" id="IPR040677">
    <property type="entry name" value="LPD7"/>
</dbReference>
<feature type="region of interest" description="Disordered" evidence="1">
    <location>
        <begin position="1132"/>
        <end position="1160"/>
    </location>
</feature>
<reference evidence="4 5" key="1">
    <citation type="submission" date="2018-08" db="EMBL/GenBank/DDBJ databases">
        <title>Recombination of ecologically and evolutionarily significant loci maintains genetic cohesion in the Pseudomonas syringae species complex.</title>
        <authorList>
            <person name="Dillon M."/>
            <person name="Thakur S."/>
            <person name="Almeida R.N.D."/>
            <person name="Weir B.S."/>
            <person name="Guttman D.S."/>
        </authorList>
    </citation>
    <scope>NUCLEOTIDE SEQUENCE [LARGE SCALE GENOMIC DNA]</scope>
    <source>
        <strain evidence="4 5">ICMP 11281</strain>
    </source>
</reference>
<sequence>MTLTIDHAKKLVIEFCATYPVASTISYKIRETQEELYGPQATREAAGTILGSFRPGRGRAEFAISNFRDEDHFRRTLRHEILGHYGINTFNPAEKRAVLEGVIQSRNDPGMAALWAEVARIYPQLTDSMKAEEVFAFACERIVSPIRGNVAEGARSFRETCIERTRAMHVSDLINLTTMVAEGLHDRSRSQQNFPASDNAQFKIETAPRTSEYPVWLAVPPDDRDKARLSAGRLSDGRPAIAWNKEEKLWFARPGCDLDRITDWLPDPSRRAGGGDAESEFLDVLTQAGLVVKGMPVMNGSRQRVATVNDKHGKKSGVYCGFLDRRPAGWFINYHRADSAKDVTNWVATGGESDPITRLHIRAGAKQAQEDAARDRAVTYAKQTLAAKRLYDRLPAADPAHPYLVRKGIPPTPDIRQTRNGALVVPFFNASGTFKTLQYIPPEGEKFLFKDAPKQEHFLVVGGSLDPVNPILYAEGYATARSLNLATGLPVVMTIDAGNMVAVAKVLHQQYPDSRHLFMADFDHAKDVNKGLIMANEAAIAVGGQVLYPTFNDAEIARGFTDFNDLHQSRGLDAVREQTAPLIRQYEEVTAMPTDSNTQSPDNTAQKVATPAQETLELDAAPAASIQVPDQSAPPQTRSAQPVASEASSVESQSPETAQVTEAPVGIDDAQVSTQPPLALSPAEQLASVEADPDASAIVDEQPKATMSVATDRNTPSDAPVLTQPTSAEVVPEQSNETAQPAALAAQQQAPGEADPVSSANVADQNRATPPAATDQEMSSDAPVLNRPPLAAAEPEQSNETAQPDARSAQQQAPGEAAPGSSANVDDQKRAAPPAATDQEMSSDAPVLNRPPLAAAEPEQSNETAQPAAPPAKQQASVEADPDTSPVAEDQPIIAPAGPAQNEDNESLPDVEAPVSGALPRRFSTARKTGPAVVPDAIFVGAPIGADEPQPQASNIDKDALLARISREVQGDNSVLYKLDAEPAFVDRGSRLEMAQGAGQDDEKVVAALLTAAQFYRGRIELTGSDEFKAKAIGLIAQHQINVEMKNPAQQMLLDDARNALKQPPVTLDAIHGDTPPPYGGPQPAQAKPSAPQPQQAAPASGHSSASASASTAYQPLEVEGLQRPLVQPALPAQPDAPVINPPSAAPASDQPATSANQQVSPAIHQPFQAAKDGVTGKILKFGQKPFRFEPDKPESTFITLRTKNGVQTFWGKELAGLLRQTRVQPGKMVTLQWLGNFPVTVKVPRKNDQGVTVGYDDKDVHRNQWALKVEGNPAVRSGQDEGVKLGAYDAGRFAVVQQAWLAQLGVEVPLPTPPTDGLYWLTPNGEGSAKTGDELSAPRPPIDPNNTAGQPVISSWSQDGHLDMYLVRGDGPYLQGVVRQGDQIQHVLVSLPGRDDGPSMVFNAITPEGLLPIGTGNGINRSGGEPVSREHIAFKLEGDSAVRIGKLDAPGEVPPTLHALLGFDQRWKEENTLPKSAPTAAPSVQPSDPRPV</sequence>
<name>A0A3M6BW52_PSEYM</name>
<feature type="compositionally biased region" description="Low complexity" evidence="1">
    <location>
        <begin position="1146"/>
        <end position="1156"/>
    </location>
</feature>
<feature type="region of interest" description="Disordered" evidence="1">
    <location>
        <begin position="1067"/>
        <end position="1112"/>
    </location>
</feature>
<feature type="region of interest" description="Disordered" evidence="1">
    <location>
        <begin position="626"/>
        <end position="660"/>
    </location>
</feature>
<feature type="compositionally biased region" description="Polar residues" evidence="1">
    <location>
        <begin position="758"/>
        <end position="768"/>
    </location>
</feature>
<feature type="compositionally biased region" description="Polar residues" evidence="1">
    <location>
        <begin position="593"/>
        <end position="607"/>
    </location>
</feature>
<evidence type="ECO:0000313" key="5">
    <source>
        <dbReference type="Proteomes" id="UP000271631"/>
    </source>
</evidence>
<feature type="domain" description="DUF5710" evidence="3">
    <location>
        <begin position="215"/>
        <end position="266"/>
    </location>
</feature>
<comment type="caution">
    <text evidence="4">The sequence shown here is derived from an EMBL/GenBank/DDBJ whole genome shotgun (WGS) entry which is preliminary data.</text>
</comment>
<dbReference type="RefSeq" id="WP_122365954.1">
    <property type="nucleotide sequence ID" value="NZ_RBUQ01000189.1"/>
</dbReference>
<feature type="compositionally biased region" description="Low complexity" evidence="1">
    <location>
        <begin position="1082"/>
        <end position="1112"/>
    </location>
</feature>
<accession>A0A3M6BW52</accession>
<dbReference type="EMBL" id="RBUQ01000189">
    <property type="protein sequence ID" value="RMV35793.1"/>
    <property type="molecule type" value="Genomic_DNA"/>
</dbReference>
<evidence type="ECO:0000259" key="2">
    <source>
        <dbReference type="Pfam" id="PF18821"/>
    </source>
</evidence>
<evidence type="ECO:0008006" key="6">
    <source>
        <dbReference type="Google" id="ProtNLM"/>
    </source>
</evidence>
<feature type="domain" description="Large polyvalent protein-associated" evidence="2">
    <location>
        <begin position="968"/>
        <end position="1057"/>
    </location>
</feature>
<feature type="compositionally biased region" description="Polar residues" evidence="1">
    <location>
        <begin position="628"/>
        <end position="638"/>
    </location>
</feature>
<feature type="region of interest" description="Disordered" evidence="1">
    <location>
        <begin position="1470"/>
        <end position="1493"/>
    </location>
</feature>
<feature type="compositionally biased region" description="Low complexity" evidence="1">
    <location>
        <begin position="639"/>
        <end position="656"/>
    </location>
</feature>
<organism evidence="4 5">
    <name type="scientific">Pseudomonas syringae pv. maculicola</name>
    <dbReference type="NCBI Taxonomy" id="59511"/>
    <lineage>
        <taxon>Bacteria</taxon>
        <taxon>Pseudomonadati</taxon>
        <taxon>Pseudomonadota</taxon>
        <taxon>Gammaproteobacteria</taxon>
        <taxon>Pseudomonadales</taxon>
        <taxon>Pseudomonadaceae</taxon>
        <taxon>Pseudomonas</taxon>
    </lineage>
</organism>
<feature type="compositionally biased region" description="Low complexity" evidence="1">
    <location>
        <begin position="739"/>
        <end position="751"/>
    </location>
</feature>
<gene>
    <name evidence="4" type="ORF">ALP13_200121</name>
</gene>
<feature type="compositionally biased region" description="Low complexity" evidence="1">
    <location>
        <begin position="865"/>
        <end position="876"/>
    </location>
</feature>